<dbReference type="PANTHER" id="PTHR47785:SF5">
    <property type="entry name" value="ZN(II)2CYS6 TRANSCRIPTION FACTOR (EUROFUNG)"/>
    <property type="match status" value="1"/>
</dbReference>
<feature type="region of interest" description="Disordered" evidence="1">
    <location>
        <begin position="89"/>
        <end position="108"/>
    </location>
</feature>
<dbReference type="AlphaFoldDB" id="A0A6A5UPG8"/>
<sequence>MEPGLGLLDGTWFDATPLTTTCLRQAHASKARYYRLPVLPLAKDTLRWSQASEEELQVEGTPAEREILSRLDNVKMLQANTVVSQAPAGLTTASSRAQPATLPTTSLSPPSYSATRCESILQWPIFQGIVDPSDAAIESFALECAAGSSHSTGDPAGAIVEDHSLLPLCRKFLAHVNARNPILEGRELMQYAKHASEQGLGWDGNSCLVLVGCALAYYTSPWDEAVTDQPSPITTKEHTESIASAKVFYLAAKKGFGLLGCSLVDSQSLFLASIHEKYAFGPLQAWLHIQEASVRLQTLWKRQNRLRMLDDKFSTNAAEQKLVQRAFWAIFKAESELLVELPLRPSGIEDYVRADSMFPAPPNISHQAEAGASLG</sequence>
<feature type="compositionally biased region" description="Low complexity" evidence="1">
    <location>
        <begin position="99"/>
        <end position="108"/>
    </location>
</feature>
<dbReference type="Proteomes" id="UP000800036">
    <property type="component" value="Unassembled WGS sequence"/>
</dbReference>
<evidence type="ECO:0000313" key="2">
    <source>
        <dbReference type="EMBL" id="KAF1966598.1"/>
    </source>
</evidence>
<dbReference type="OrthoDB" id="4356994at2759"/>
<dbReference type="EMBL" id="ML976743">
    <property type="protein sequence ID" value="KAF1966598.1"/>
    <property type="molecule type" value="Genomic_DNA"/>
</dbReference>
<accession>A0A6A5UPG8</accession>
<dbReference type="InterPro" id="IPR053181">
    <property type="entry name" value="EcdB-like_regulator"/>
</dbReference>
<evidence type="ECO:0000256" key="1">
    <source>
        <dbReference type="SAM" id="MobiDB-lite"/>
    </source>
</evidence>
<gene>
    <name evidence="2" type="ORF">BU23DRAFT_573830</name>
</gene>
<name>A0A6A5UPG8_9PLEO</name>
<protein>
    <recommendedName>
        <fullName evidence="4">Transcription factor domain-containing protein</fullName>
    </recommendedName>
</protein>
<keyword evidence="3" id="KW-1185">Reference proteome</keyword>
<organism evidence="2 3">
    <name type="scientific">Bimuria novae-zelandiae CBS 107.79</name>
    <dbReference type="NCBI Taxonomy" id="1447943"/>
    <lineage>
        <taxon>Eukaryota</taxon>
        <taxon>Fungi</taxon>
        <taxon>Dikarya</taxon>
        <taxon>Ascomycota</taxon>
        <taxon>Pezizomycotina</taxon>
        <taxon>Dothideomycetes</taxon>
        <taxon>Pleosporomycetidae</taxon>
        <taxon>Pleosporales</taxon>
        <taxon>Massarineae</taxon>
        <taxon>Didymosphaeriaceae</taxon>
        <taxon>Bimuria</taxon>
    </lineage>
</organism>
<evidence type="ECO:0008006" key="4">
    <source>
        <dbReference type="Google" id="ProtNLM"/>
    </source>
</evidence>
<dbReference type="CDD" id="cd12148">
    <property type="entry name" value="fungal_TF_MHR"/>
    <property type="match status" value="1"/>
</dbReference>
<reference evidence="2" key="1">
    <citation type="journal article" date="2020" name="Stud. Mycol.">
        <title>101 Dothideomycetes genomes: a test case for predicting lifestyles and emergence of pathogens.</title>
        <authorList>
            <person name="Haridas S."/>
            <person name="Albert R."/>
            <person name="Binder M."/>
            <person name="Bloem J."/>
            <person name="Labutti K."/>
            <person name="Salamov A."/>
            <person name="Andreopoulos B."/>
            <person name="Baker S."/>
            <person name="Barry K."/>
            <person name="Bills G."/>
            <person name="Bluhm B."/>
            <person name="Cannon C."/>
            <person name="Castanera R."/>
            <person name="Culley D."/>
            <person name="Daum C."/>
            <person name="Ezra D."/>
            <person name="Gonzalez J."/>
            <person name="Henrissat B."/>
            <person name="Kuo A."/>
            <person name="Liang C."/>
            <person name="Lipzen A."/>
            <person name="Lutzoni F."/>
            <person name="Magnuson J."/>
            <person name="Mondo S."/>
            <person name="Nolan M."/>
            <person name="Ohm R."/>
            <person name="Pangilinan J."/>
            <person name="Park H.-J."/>
            <person name="Ramirez L."/>
            <person name="Alfaro M."/>
            <person name="Sun H."/>
            <person name="Tritt A."/>
            <person name="Yoshinaga Y."/>
            <person name="Zwiers L.-H."/>
            <person name="Turgeon B."/>
            <person name="Goodwin S."/>
            <person name="Spatafora J."/>
            <person name="Crous P."/>
            <person name="Grigoriev I."/>
        </authorList>
    </citation>
    <scope>NUCLEOTIDE SEQUENCE</scope>
    <source>
        <strain evidence="2">CBS 107.79</strain>
    </source>
</reference>
<proteinExistence type="predicted"/>
<dbReference type="PANTHER" id="PTHR47785">
    <property type="entry name" value="ZN(II)2CYS6 TRANSCRIPTION FACTOR (EUROFUNG)-RELATED-RELATED"/>
    <property type="match status" value="1"/>
</dbReference>
<evidence type="ECO:0000313" key="3">
    <source>
        <dbReference type="Proteomes" id="UP000800036"/>
    </source>
</evidence>